<keyword evidence="4 6" id="KW-1133">Transmembrane helix</keyword>
<proteinExistence type="predicted"/>
<evidence type="ECO:0000256" key="5">
    <source>
        <dbReference type="ARBA" id="ARBA00023136"/>
    </source>
</evidence>
<dbReference type="GO" id="GO:0005886">
    <property type="term" value="C:plasma membrane"/>
    <property type="evidence" value="ECO:0007669"/>
    <property type="project" value="UniProtKB-SubCell"/>
</dbReference>
<organism evidence="8 9">
    <name type="scientific">Clostridium intestinale DSM 6191</name>
    <dbReference type="NCBI Taxonomy" id="1121320"/>
    <lineage>
        <taxon>Bacteria</taxon>
        <taxon>Bacillati</taxon>
        <taxon>Bacillota</taxon>
        <taxon>Clostridia</taxon>
        <taxon>Eubacteriales</taxon>
        <taxon>Clostridiaceae</taxon>
        <taxon>Clostridium</taxon>
    </lineage>
</organism>
<dbReference type="PANTHER" id="PTHR30572">
    <property type="entry name" value="MEMBRANE COMPONENT OF TRANSPORTER-RELATED"/>
    <property type="match status" value="1"/>
</dbReference>
<feature type="transmembrane region" description="Helical" evidence="6">
    <location>
        <begin position="434"/>
        <end position="457"/>
    </location>
</feature>
<evidence type="ECO:0000313" key="9">
    <source>
        <dbReference type="Proteomes" id="UP000184241"/>
    </source>
</evidence>
<protein>
    <submittedName>
        <fullName evidence="8">Putative ABC transport system permease protein</fullName>
    </submittedName>
</protein>
<dbReference type="GO" id="GO:0022857">
    <property type="term" value="F:transmembrane transporter activity"/>
    <property type="evidence" value="ECO:0007669"/>
    <property type="project" value="TreeGrafter"/>
</dbReference>
<evidence type="ECO:0000256" key="1">
    <source>
        <dbReference type="ARBA" id="ARBA00004651"/>
    </source>
</evidence>
<accession>A0A1M5ZIH4</accession>
<keyword evidence="2" id="KW-1003">Cell membrane</keyword>
<dbReference type="AlphaFoldDB" id="A0A1M5ZIH4"/>
<dbReference type="InterPro" id="IPR003838">
    <property type="entry name" value="ABC3_permease_C"/>
</dbReference>
<evidence type="ECO:0000256" key="3">
    <source>
        <dbReference type="ARBA" id="ARBA00022692"/>
    </source>
</evidence>
<sequence length="470" mass="51714">MYIIKNSVKNIIRNKGRNGLMAVIILAIILATAVSIIINTTTAAIIKDYKARFGAEVSINPDSKMLQDKEIANSFRMLTPEQQIKFGESDLLQSSELIANIDISPRKLKSLDESERDSWFASMLSGQIKADGTKMPEIVSIKGKIVASNNLSTNEEFKNGLREITSGKMYKELNECIVGEKYAKLNNLSLGDTIEVDSFYKNKPMTHELIITGIYMDNTMLGKENAEKSAIENRSNEILTSFDTAKTMEIFKEMAQVSAKYILKDPEQLSTYEKELRQKGLAAYYKVSSDEAGYRKIVGPVEGLAKITNTFLIVVLILGSIILILLSTLAIRERKYEIGVLRAMGMKKGKVAFGFLTEMLIITGICLCLGMSTGAVASQPIANSLLSNQIKLSEENSKMNTGGQMTGRTGSVGTNSDTEIKPLSELNVSLSKDAAIQIIMISLILAGISSIAGIMYITKYEPMKILSERN</sequence>
<keyword evidence="5 6" id="KW-0472">Membrane</keyword>
<evidence type="ECO:0000256" key="2">
    <source>
        <dbReference type="ARBA" id="ARBA00022475"/>
    </source>
</evidence>
<dbReference type="Pfam" id="PF02687">
    <property type="entry name" value="FtsX"/>
    <property type="match status" value="1"/>
</dbReference>
<evidence type="ECO:0000256" key="6">
    <source>
        <dbReference type="SAM" id="Phobius"/>
    </source>
</evidence>
<keyword evidence="3 6" id="KW-0812">Transmembrane</keyword>
<evidence type="ECO:0000256" key="4">
    <source>
        <dbReference type="ARBA" id="ARBA00022989"/>
    </source>
</evidence>
<evidence type="ECO:0000313" key="8">
    <source>
        <dbReference type="EMBL" id="SHI23924.1"/>
    </source>
</evidence>
<gene>
    <name evidence="8" type="ORF">SAMN02745941_02960</name>
</gene>
<dbReference type="RefSeq" id="WP_073020611.1">
    <property type="nucleotide sequence ID" value="NZ_FQXU01000009.1"/>
</dbReference>
<dbReference type="EMBL" id="FQXU01000009">
    <property type="protein sequence ID" value="SHI23924.1"/>
    <property type="molecule type" value="Genomic_DNA"/>
</dbReference>
<feature type="domain" description="ABC3 transporter permease C-terminal" evidence="7">
    <location>
        <begin position="310"/>
        <end position="391"/>
    </location>
</feature>
<comment type="subcellular location">
    <subcellularLocation>
        <location evidence="1">Cell membrane</location>
        <topology evidence="1">Multi-pass membrane protein</topology>
    </subcellularLocation>
</comment>
<name>A0A1M5ZIH4_9CLOT</name>
<dbReference type="Proteomes" id="UP000184241">
    <property type="component" value="Unassembled WGS sequence"/>
</dbReference>
<feature type="transmembrane region" description="Helical" evidence="6">
    <location>
        <begin position="351"/>
        <end position="377"/>
    </location>
</feature>
<feature type="transmembrane region" description="Helical" evidence="6">
    <location>
        <begin position="311"/>
        <end position="331"/>
    </location>
</feature>
<evidence type="ECO:0000259" key="7">
    <source>
        <dbReference type="Pfam" id="PF02687"/>
    </source>
</evidence>
<feature type="transmembrane region" description="Helical" evidence="6">
    <location>
        <begin position="20"/>
        <end position="38"/>
    </location>
</feature>
<dbReference type="InterPro" id="IPR050250">
    <property type="entry name" value="Macrolide_Exporter_MacB"/>
</dbReference>
<dbReference type="PANTHER" id="PTHR30572:SF9">
    <property type="entry name" value="ABC TRANSPORTER PERMEASE PROTEIN"/>
    <property type="match status" value="1"/>
</dbReference>
<reference evidence="8 9" key="1">
    <citation type="submission" date="2016-11" db="EMBL/GenBank/DDBJ databases">
        <authorList>
            <person name="Jaros S."/>
            <person name="Januszkiewicz K."/>
            <person name="Wedrychowicz H."/>
        </authorList>
    </citation>
    <scope>NUCLEOTIDE SEQUENCE [LARGE SCALE GENOMIC DNA]</scope>
    <source>
        <strain evidence="8 9">DSM 6191</strain>
    </source>
</reference>